<sequence length="685" mass="77162">MNHSTTNYKIWVAALAFAMAACSPSEKKEETAATTKGVALANMDTTVSPRTDFYTFANGGWVKNNPVPSTESSWTSFHAIDESNKTLLRSILEEAAADKNAAAGSVTQKVGDFYKASMDTTLREKLGISPIQPQLDQIAAIKTPDDVMNWLAFAHSHGIGGLWGAYVEQDVKQSDRYITYIGQGGLGLPEKDYYLNQDSESKKYRAEYVKHIAKMFELAGTDAKTAEANAKTVLAFETELAKVSMGAVELRDIEKQYNKKTFADFKKSTPNLNWDAYFNGLGLKNLQEIVVAQPLFMEHLNKAVKTVPVADLQTYLKWHLLDGAANKLTAALEKQNFYFYETVLSGTKEMKPRWKRVISSANHQIGELVAQEYVKRAFTPESKKRVNELVDNLTAAFKVRIEKLDWMSDSTKVKAQEKLASFTRKLGYPDKWRDYSDLQIKPDAYWGNYLNTAYKEHEFQVAKWGKPIDRTEWGMTPQTVNAYYNPLLNEIVFPAAIMQPPFFDPQADDATNYGAIGAVIGHELSHGFDDQGSQFDKDGNLKNWWNKSDNEKFKAKTAILVKQFNDFKISDSLHVNGELTLGENIADLCGLTVAYEAYQLSLKGKEHKKIDGFTPEQRFFIGFAQVWANNATPEYLSQQVRTDPHSPGKFRVLGPLSNMKQFYDAFGVKEGDAMFKPEKDRAVIW</sequence>
<dbReference type="Pfam" id="PF05649">
    <property type="entry name" value="Peptidase_M13_N"/>
    <property type="match status" value="1"/>
</dbReference>
<keyword evidence="5" id="KW-0378">Hydrolase</keyword>
<dbReference type="InterPro" id="IPR018497">
    <property type="entry name" value="Peptidase_M13_C"/>
</dbReference>
<evidence type="ECO:0000313" key="11">
    <source>
        <dbReference type="Proteomes" id="UP000199514"/>
    </source>
</evidence>
<dbReference type="InterPro" id="IPR008753">
    <property type="entry name" value="Peptidase_M13_N"/>
</dbReference>
<reference evidence="10 11" key="1">
    <citation type="submission" date="2016-10" db="EMBL/GenBank/DDBJ databases">
        <authorList>
            <person name="de Groot N.N."/>
        </authorList>
    </citation>
    <scope>NUCLEOTIDE SEQUENCE [LARGE SCALE GENOMIC DNA]</scope>
    <source>
        <strain evidence="10 11">DSM 6793</strain>
    </source>
</reference>
<dbReference type="GO" id="GO:0016485">
    <property type="term" value="P:protein processing"/>
    <property type="evidence" value="ECO:0007669"/>
    <property type="project" value="TreeGrafter"/>
</dbReference>
<accession>A0A1I1JMY8</accession>
<evidence type="ECO:0000313" key="10">
    <source>
        <dbReference type="EMBL" id="SFC49322.1"/>
    </source>
</evidence>
<evidence type="ECO:0000256" key="1">
    <source>
        <dbReference type="ARBA" id="ARBA00001947"/>
    </source>
</evidence>
<evidence type="ECO:0000256" key="4">
    <source>
        <dbReference type="ARBA" id="ARBA00022723"/>
    </source>
</evidence>
<dbReference type="GO" id="GO:0046872">
    <property type="term" value="F:metal ion binding"/>
    <property type="evidence" value="ECO:0007669"/>
    <property type="project" value="UniProtKB-KW"/>
</dbReference>
<feature type="domain" description="Peptidase M13 C-terminal" evidence="8">
    <location>
        <begin position="481"/>
        <end position="679"/>
    </location>
</feature>
<dbReference type="STRING" id="927664.SAMN05421780_10643"/>
<keyword evidence="11" id="KW-1185">Reference proteome</keyword>
<comment type="similarity">
    <text evidence="2">Belongs to the peptidase M13 family.</text>
</comment>
<keyword evidence="6" id="KW-0862">Zinc</keyword>
<evidence type="ECO:0000256" key="6">
    <source>
        <dbReference type="ARBA" id="ARBA00022833"/>
    </source>
</evidence>
<comment type="cofactor">
    <cofactor evidence="1">
        <name>Zn(2+)</name>
        <dbReference type="ChEBI" id="CHEBI:29105"/>
    </cofactor>
</comment>
<dbReference type="CDD" id="cd08662">
    <property type="entry name" value="M13"/>
    <property type="match status" value="1"/>
</dbReference>
<evidence type="ECO:0000256" key="7">
    <source>
        <dbReference type="ARBA" id="ARBA00023049"/>
    </source>
</evidence>
<gene>
    <name evidence="10" type="ORF">SAMN05421780_10643</name>
</gene>
<evidence type="ECO:0000256" key="2">
    <source>
        <dbReference type="ARBA" id="ARBA00007357"/>
    </source>
</evidence>
<dbReference type="Proteomes" id="UP000199514">
    <property type="component" value="Unassembled WGS sequence"/>
</dbReference>
<keyword evidence="4" id="KW-0479">Metal-binding</keyword>
<dbReference type="InterPro" id="IPR000718">
    <property type="entry name" value="Peptidase_M13"/>
</dbReference>
<keyword evidence="3" id="KW-0645">Protease</keyword>
<dbReference type="PANTHER" id="PTHR11733:SF167">
    <property type="entry name" value="FI17812P1-RELATED"/>
    <property type="match status" value="1"/>
</dbReference>
<dbReference type="OrthoDB" id="9775677at2"/>
<organism evidence="10 11">
    <name type="scientific">Flexibacter flexilis DSM 6793</name>
    <dbReference type="NCBI Taxonomy" id="927664"/>
    <lineage>
        <taxon>Bacteria</taxon>
        <taxon>Pseudomonadati</taxon>
        <taxon>Bacteroidota</taxon>
        <taxon>Cytophagia</taxon>
        <taxon>Cytophagales</taxon>
        <taxon>Flexibacteraceae</taxon>
        <taxon>Flexibacter</taxon>
    </lineage>
</organism>
<evidence type="ECO:0000256" key="5">
    <source>
        <dbReference type="ARBA" id="ARBA00022801"/>
    </source>
</evidence>
<feature type="domain" description="Peptidase M13 N-terminal" evidence="9">
    <location>
        <begin position="49"/>
        <end position="429"/>
    </location>
</feature>
<dbReference type="Gene3D" id="3.40.390.10">
    <property type="entry name" value="Collagenase (Catalytic Domain)"/>
    <property type="match status" value="1"/>
</dbReference>
<dbReference type="PROSITE" id="PS51885">
    <property type="entry name" value="NEPRILYSIN"/>
    <property type="match status" value="1"/>
</dbReference>
<dbReference type="GO" id="GO:0005886">
    <property type="term" value="C:plasma membrane"/>
    <property type="evidence" value="ECO:0007669"/>
    <property type="project" value="TreeGrafter"/>
</dbReference>
<dbReference type="EMBL" id="FOLE01000006">
    <property type="protein sequence ID" value="SFC49322.1"/>
    <property type="molecule type" value="Genomic_DNA"/>
</dbReference>
<keyword evidence="7" id="KW-0482">Metalloprotease</keyword>
<dbReference type="InterPro" id="IPR042089">
    <property type="entry name" value="Peptidase_M13_dom_2"/>
</dbReference>
<dbReference type="PANTHER" id="PTHR11733">
    <property type="entry name" value="ZINC METALLOPROTEASE FAMILY M13 NEPRILYSIN-RELATED"/>
    <property type="match status" value="1"/>
</dbReference>
<name>A0A1I1JMY8_9BACT</name>
<dbReference type="AlphaFoldDB" id="A0A1I1JMY8"/>
<dbReference type="InterPro" id="IPR024079">
    <property type="entry name" value="MetalloPept_cat_dom_sf"/>
</dbReference>
<dbReference type="RefSeq" id="WP_091512229.1">
    <property type="nucleotide sequence ID" value="NZ_FOLE01000006.1"/>
</dbReference>
<dbReference type="Gene3D" id="1.10.1380.10">
    <property type="entry name" value="Neutral endopeptidase , domain2"/>
    <property type="match status" value="1"/>
</dbReference>
<dbReference type="GO" id="GO:0004222">
    <property type="term" value="F:metalloendopeptidase activity"/>
    <property type="evidence" value="ECO:0007669"/>
    <property type="project" value="InterPro"/>
</dbReference>
<evidence type="ECO:0000256" key="3">
    <source>
        <dbReference type="ARBA" id="ARBA00022670"/>
    </source>
</evidence>
<proteinExistence type="inferred from homology"/>
<dbReference type="PRINTS" id="PR00786">
    <property type="entry name" value="NEPRILYSIN"/>
</dbReference>
<dbReference type="Pfam" id="PF01431">
    <property type="entry name" value="Peptidase_M13"/>
    <property type="match status" value="1"/>
</dbReference>
<protein>
    <submittedName>
        <fullName evidence="10">Putative endopeptidase</fullName>
    </submittedName>
</protein>
<dbReference type="SUPFAM" id="SSF55486">
    <property type="entry name" value="Metalloproteases ('zincins'), catalytic domain"/>
    <property type="match status" value="1"/>
</dbReference>
<evidence type="ECO:0000259" key="8">
    <source>
        <dbReference type="Pfam" id="PF01431"/>
    </source>
</evidence>
<evidence type="ECO:0000259" key="9">
    <source>
        <dbReference type="Pfam" id="PF05649"/>
    </source>
</evidence>